<keyword evidence="1" id="KW-0472">Membrane</keyword>
<evidence type="ECO:0000313" key="3">
    <source>
        <dbReference type="EMBL" id="MCW1930987.1"/>
    </source>
</evidence>
<keyword evidence="1" id="KW-0812">Transmembrane</keyword>
<feature type="transmembrane region" description="Helical" evidence="1">
    <location>
        <begin position="37"/>
        <end position="55"/>
    </location>
</feature>
<name>A0ABT3GTY1_9RHOB</name>
<proteinExistence type="predicted"/>
<dbReference type="Pfam" id="PF07331">
    <property type="entry name" value="TctB"/>
    <property type="match status" value="1"/>
</dbReference>
<accession>A0ABT3GTY1</accession>
<feature type="transmembrane region" description="Helical" evidence="1">
    <location>
        <begin position="114"/>
        <end position="140"/>
    </location>
</feature>
<dbReference type="Proteomes" id="UP001208938">
    <property type="component" value="Unassembled WGS sequence"/>
</dbReference>
<evidence type="ECO:0000256" key="1">
    <source>
        <dbReference type="SAM" id="Phobius"/>
    </source>
</evidence>
<keyword evidence="1" id="KW-1133">Transmembrane helix</keyword>
<reference evidence="3 4" key="1">
    <citation type="submission" date="2022-10" db="EMBL/GenBank/DDBJ databases">
        <title>Pararhodobacter sp. nov., isolated from marine algae.</title>
        <authorList>
            <person name="Choi B.J."/>
            <person name="Kim J.M."/>
            <person name="Lee J.K."/>
            <person name="Choi D.G."/>
            <person name="Jeon C.O."/>
        </authorList>
    </citation>
    <scope>NUCLEOTIDE SEQUENCE [LARGE SCALE GENOMIC DNA]</scope>
    <source>
        <strain evidence="3 4">ZQ420</strain>
    </source>
</reference>
<evidence type="ECO:0000259" key="2">
    <source>
        <dbReference type="Pfam" id="PF07331"/>
    </source>
</evidence>
<feature type="domain" description="DUF1468" evidence="2">
    <location>
        <begin position="6"/>
        <end position="137"/>
    </location>
</feature>
<sequence length="145" mass="15172">MKADRIFGLVLMAVALGYLYSATSIQTSFLSDPVGPRVFPYLIGGFVVIGSAFLIIKPDANAEWPGVGTLVQLAIALAVLLGYASAVRPLGFVIPTAIAAGVLSYQINPKPVTAVLTGVGLSVGLFVLFNMVLGLSLVGFPRSWF</sequence>
<organism evidence="3 4">
    <name type="scientific">Pararhodobacter zhoushanensis</name>
    <dbReference type="NCBI Taxonomy" id="2479545"/>
    <lineage>
        <taxon>Bacteria</taxon>
        <taxon>Pseudomonadati</taxon>
        <taxon>Pseudomonadota</taxon>
        <taxon>Alphaproteobacteria</taxon>
        <taxon>Rhodobacterales</taxon>
        <taxon>Paracoccaceae</taxon>
        <taxon>Pararhodobacter</taxon>
    </lineage>
</organism>
<gene>
    <name evidence="3" type="ORF">OKW52_01550</name>
</gene>
<dbReference type="InterPro" id="IPR009936">
    <property type="entry name" value="DUF1468"/>
</dbReference>
<dbReference type="RefSeq" id="WP_264504147.1">
    <property type="nucleotide sequence ID" value="NZ_JAPDFL010000001.1"/>
</dbReference>
<protein>
    <submittedName>
        <fullName evidence="3">Tripartite tricarboxylate transporter TctB family protein</fullName>
    </submittedName>
</protein>
<feature type="transmembrane region" description="Helical" evidence="1">
    <location>
        <begin position="90"/>
        <end position="107"/>
    </location>
</feature>
<evidence type="ECO:0000313" key="4">
    <source>
        <dbReference type="Proteomes" id="UP001208938"/>
    </source>
</evidence>
<dbReference type="EMBL" id="JAPDFL010000001">
    <property type="protein sequence ID" value="MCW1930987.1"/>
    <property type="molecule type" value="Genomic_DNA"/>
</dbReference>
<feature type="transmembrane region" description="Helical" evidence="1">
    <location>
        <begin position="67"/>
        <end position="84"/>
    </location>
</feature>
<keyword evidence="4" id="KW-1185">Reference proteome</keyword>
<comment type="caution">
    <text evidence="3">The sequence shown here is derived from an EMBL/GenBank/DDBJ whole genome shotgun (WGS) entry which is preliminary data.</text>
</comment>